<protein>
    <submittedName>
        <fullName evidence="2">PorV/PorQ family protein</fullName>
    </submittedName>
</protein>
<dbReference type="Pfam" id="PF03687">
    <property type="entry name" value="UPF0164"/>
    <property type="match status" value="1"/>
</dbReference>
<dbReference type="AlphaFoldDB" id="A0A7C2K437"/>
<dbReference type="EMBL" id="DTDJ01000029">
    <property type="protein sequence ID" value="HGL17525.1"/>
    <property type="molecule type" value="Genomic_DNA"/>
</dbReference>
<evidence type="ECO:0000313" key="3">
    <source>
        <dbReference type="EMBL" id="HGL17525.1"/>
    </source>
</evidence>
<sequence length="382" mass="41890">MVLDLPVGFTSITSRLLMVKRKPESLPLFSKEGKMKKIIYSLFIVGLASAALLEKPTFTKVGFTGATFLKINTSARVQALGGAFIAISDDINALSINPAGLKNLKETAVLANYTDWIGDFTYSYLAYAMPLPYGAFGIQVGFMNYGSFEETTLDEPEGTGNTFSASSSLVGFSYARALTDKLGVGITLKVIREAIARESASGFAFDLGTHYNTGFKNLRIAMSMQNYGSDLSFKGPDLDIGAIPQDWVDYYNYGGSTLPTTFKTAPYKLPLVFRIGLATDLVDIPQHKLTVALDVQHPNDGAEKVMTGFEYTFDRMLSLRFGYKLDPDRTYDEWNEGRYTYGLSGGLGLKLGFGPSRFGIDYAVMDNGLLGLNHFVTLIYSF</sequence>
<dbReference type="EMBL" id="DSOL01000152">
    <property type="protein sequence ID" value="HEN28080.1"/>
    <property type="molecule type" value="Genomic_DNA"/>
</dbReference>
<organism evidence="2">
    <name type="scientific">candidate division WOR-3 bacterium</name>
    <dbReference type="NCBI Taxonomy" id="2052148"/>
    <lineage>
        <taxon>Bacteria</taxon>
        <taxon>Bacteria division WOR-3</taxon>
    </lineage>
</organism>
<comment type="caution">
    <text evidence="2">The sequence shown here is derived from an EMBL/GenBank/DDBJ whole genome shotgun (WGS) entry which is preliminary data.</text>
</comment>
<evidence type="ECO:0000256" key="1">
    <source>
        <dbReference type="ARBA" id="ARBA00005846"/>
    </source>
</evidence>
<dbReference type="InterPro" id="IPR005362">
    <property type="entry name" value="UPF0164"/>
</dbReference>
<dbReference type="Gene3D" id="2.40.160.60">
    <property type="entry name" value="Outer membrane protein transport protein (OMPP1/FadL/TodX)"/>
    <property type="match status" value="1"/>
</dbReference>
<gene>
    <name evidence="2" type="ORF">ENQ77_05395</name>
    <name evidence="3" type="ORF">ENU66_04270</name>
</gene>
<accession>A0A7C2K437</accession>
<dbReference type="NCBIfam" id="NF033709">
    <property type="entry name" value="PorV_fam"/>
    <property type="match status" value="1"/>
</dbReference>
<proteinExistence type="inferred from homology"/>
<reference evidence="2" key="1">
    <citation type="journal article" date="2020" name="mSystems">
        <title>Genome- and Community-Level Interaction Insights into Carbon Utilization and Element Cycling Functions of Hydrothermarchaeota in Hydrothermal Sediment.</title>
        <authorList>
            <person name="Zhou Z."/>
            <person name="Liu Y."/>
            <person name="Xu W."/>
            <person name="Pan J."/>
            <person name="Luo Z.H."/>
            <person name="Li M."/>
        </authorList>
    </citation>
    <scope>NUCLEOTIDE SEQUENCE [LARGE SCALE GENOMIC DNA]</scope>
    <source>
        <strain evidence="2">SpSt-34</strain>
        <strain evidence="3">SpSt-69</strain>
    </source>
</reference>
<name>A0A7C2K437_UNCW3</name>
<comment type="similarity">
    <text evidence="1">Belongs to the UPF0164 family.</text>
</comment>
<evidence type="ECO:0000313" key="2">
    <source>
        <dbReference type="EMBL" id="HEN28080.1"/>
    </source>
</evidence>